<dbReference type="PANTHER" id="PTHR30012">
    <property type="entry name" value="GENERAL SECRETION PATHWAY PROTEIN"/>
    <property type="match status" value="1"/>
</dbReference>
<evidence type="ECO:0000256" key="8">
    <source>
        <dbReference type="SAM" id="Phobius"/>
    </source>
</evidence>
<organism evidence="10 11">
    <name type="scientific">Maridesulfovibrio salexigens (strain ATCC 14822 / DSM 2638 / NCIMB 8403 / VKM B-1763)</name>
    <name type="common">Desulfovibrio salexigens</name>
    <dbReference type="NCBI Taxonomy" id="526222"/>
    <lineage>
        <taxon>Bacteria</taxon>
        <taxon>Pseudomonadati</taxon>
        <taxon>Thermodesulfobacteriota</taxon>
        <taxon>Desulfovibrionia</taxon>
        <taxon>Desulfovibrionales</taxon>
        <taxon>Desulfovibrionaceae</taxon>
        <taxon>Maridesulfovibrio</taxon>
    </lineage>
</organism>
<protein>
    <submittedName>
        <fullName evidence="10">Type II secretion system protein</fullName>
    </submittedName>
</protein>
<gene>
    <name evidence="10" type="ordered locus">Desal_0401</name>
</gene>
<comment type="similarity">
    <text evidence="2">Belongs to the GSP F family.</text>
</comment>
<dbReference type="FunFam" id="1.20.81.30:FF:000001">
    <property type="entry name" value="Type II secretion system protein F"/>
    <property type="match status" value="2"/>
</dbReference>
<keyword evidence="4" id="KW-0997">Cell inner membrane</keyword>
<evidence type="ECO:0000256" key="3">
    <source>
        <dbReference type="ARBA" id="ARBA00022475"/>
    </source>
</evidence>
<reference evidence="10 11" key="1">
    <citation type="submission" date="2009-06" db="EMBL/GenBank/DDBJ databases">
        <title>Complete sequence of Desulfovibrio salexigens DSM 2638.</title>
        <authorList>
            <consortium name="US DOE Joint Genome Institute"/>
            <person name="Lucas S."/>
            <person name="Copeland A."/>
            <person name="Lapidus A."/>
            <person name="Glavina del Rio T."/>
            <person name="Tice H."/>
            <person name="Bruce D."/>
            <person name="Goodwin L."/>
            <person name="Pitluck S."/>
            <person name="Munk A.C."/>
            <person name="Brettin T."/>
            <person name="Detter J.C."/>
            <person name="Han C."/>
            <person name="Tapia R."/>
            <person name="Larimer F."/>
            <person name="Land M."/>
            <person name="Hauser L."/>
            <person name="Kyrpides N."/>
            <person name="Anderson I."/>
            <person name="Wall J.D."/>
            <person name="Arkin A.P."/>
            <person name="Dehal P."/>
            <person name="Chivian D."/>
            <person name="Giles B."/>
            <person name="Hazen T.C."/>
        </authorList>
    </citation>
    <scope>NUCLEOTIDE SEQUENCE [LARGE SCALE GENOMIC DNA]</scope>
    <source>
        <strain evidence="11">ATCC 14822 / DSM 2638 / NCIMB 8403 / VKM B-1763</strain>
    </source>
</reference>
<keyword evidence="3" id="KW-1003">Cell membrane</keyword>
<dbReference type="Proteomes" id="UP000002601">
    <property type="component" value="Chromosome"/>
</dbReference>
<dbReference type="GO" id="GO:0005886">
    <property type="term" value="C:plasma membrane"/>
    <property type="evidence" value="ECO:0007669"/>
    <property type="project" value="UniProtKB-SubCell"/>
</dbReference>
<dbReference type="PRINTS" id="PR00812">
    <property type="entry name" value="BCTERIALGSPF"/>
</dbReference>
<dbReference type="AlphaFoldDB" id="C6BWY8"/>
<dbReference type="InterPro" id="IPR018076">
    <property type="entry name" value="T2SS_GspF_dom"/>
</dbReference>
<accession>C6BWY8</accession>
<feature type="domain" description="Type II secretion system protein GspF" evidence="9">
    <location>
        <begin position="277"/>
        <end position="399"/>
    </location>
</feature>
<dbReference type="Pfam" id="PF00482">
    <property type="entry name" value="T2SSF"/>
    <property type="match status" value="2"/>
</dbReference>
<feature type="domain" description="Type II secretion system protein GspF" evidence="9">
    <location>
        <begin position="74"/>
        <end position="197"/>
    </location>
</feature>
<dbReference type="KEGG" id="dsa:Desal_0401"/>
<evidence type="ECO:0000259" key="9">
    <source>
        <dbReference type="Pfam" id="PF00482"/>
    </source>
</evidence>
<dbReference type="GO" id="GO:0015628">
    <property type="term" value="P:protein secretion by the type II secretion system"/>
    <property type="evidence" value="ECO:0007669"/>
    <property type="project" value="TreeGrafter"/>
</dbReference>
<evidence type="ECO:0000256" key="4">
    <source>
        <dbReference type="ARBA" id="ARBA00022519"/>
    </source>
</evidence>
<evidence type="ECO:0000256" key="7">
    <source>
        <dbReference type="ARBA" id="ARBA00023136"/>
    </source>
</evidence>
<feature type="transmembrane region" description="Helical" evidence="8">
    <location>
        <begin position="175"/>
        <end position="196"/>
    </location>
</feature>
<dbReference type="Gene3D" id="1.20.81.30">
    <property type="entry name" value="Type II secretion system (T2SS), domain F"/>
    <property type="match status" value="2"/>
</dbReference>
<evidence type="ECO:0000256" key="6">
    <source>
        <dbReference type="ARBA" id="ARBA00022989"/>
    </source>
</evidence>
<sequence length="408" mass="44324">MAKFMYTAIKDGQQLSGEMEAADAAAVQRELSGQGARVLRVERKDGGPGEDPKAKAKSQSLFGKRISYKQITSFTRQFATLLGSSLPLVRALSFLRDQNEGTLLGEVIGTINSRVREGMPLSRALAEYPKYFDILYVSLVAAGETGGMLDQAMDRLAFMREAQEDLRSKVSGAMIYPAIMFIAMVGAIITMMLLVVPRFAQMFSSMGQKLPIATRLLIDISDTLQQTWWLLPLFLLIAIPSWKKIGSTPGGRMQIDSTKLKIPALGPIVIQVSMARWCRTLGTLIGSGVPLLTALQSSAGVTGNVAVSKVVEKATAEVREGSKLATPLKESGIIPPYVTEMISMGEESGSLDSMLEKIAEHYEREVDQLVKNLTSLLEPVMILVMGAVVGFIVMAILLPVFQMQLMAG</sequence>
<dbReference type="EMBL" id="CP001649">
    <property type="protein sequence ID" value="ACS78468.1"/>
    <property type="molecule type" value="Genomic_DNA"/>
</dbReference>
<proteinExistence type="inferred from homology"/>
<dbReference type="OrthoDB" id="9805682at2"/>
<evidence type="ECO:0000313" key="11">
    <source>
        <dbReference type="Proteomes" id="UP000002601"/>
    </source>
</evidence>
<feature type="transmembrane region" description="Helical" evidence="8">
    <location>
        <begin position="380"/>
        <end position="401"/>
    </location>
</feature>
<evidence type="ECO:0000256" key="2">
    <source>
        <dbReference type="ARBA" id="ARBA00005745"/>
    </source>
</evidence>
<keyword evidence="6 8" id="KW-1133">Transmembrane helix</keyword>
<keyword evidence="5 8" id="KW-0812">Transmembrane</keyword>
<dbReference type="STRING" id="526222.Desal_0401"/>
<comment type="subcellular location">
    <subcellularLocation>
        <location evidence="1">Cell inner membrane</location>
        <topology evidence="1">Multi-pass membrane protein</topology>
    </subcellularLocation>
</comment>
<dbReference type="InterPro" id="IPR003004">
    <property type="entry name" value="GspF/PilC"/>
</dbReference>
<dbReference type="PANTHER" id="PTHR30012:SF0">
    <property type="entry name" value="TYPE II SECRETION SYSTEM PROTEIN F-RELATED"/>
    <property type="match status" value="1"/>
</dbReference>
<name>C6BWY8_MARSD</name>
<dbReference type="eggNOG" id="COG1459">
    <property type="taxonomic scope" value="Bacteria"/>
</dbReference>
<keyword evidence="11" id="KW-1185">Reference proteome</keyword>
<evidence type="ECO:0000313" key="10">
    <source>
        <dbReference type="EMBL" id="ACS78468.1"/>
    </source>
</evidence>
<evidence type="ECO:0000256" key="1">
    <source>
        <dbReference type="ARBA" id="ARBA00004429"/>
    </source>
</evidence>
<dbReference type="InterPro" id="IPR042094">
    <property type="entry name" value="T2SS_GspF_sf"/>
</dbReference>
<dbReference type="RefSeq" id="WP_012765994.1">
    <property type="nucleotide sequence ID" value="NC_012881.1"/>
</dbReference>
<evidence type="ECO:0000256" key="5">
    <source>
        <dbReference type="ARBA" id="ARBA00022692"/>
    </source>
</evidence>
<dbReference type="HOGENOM" id="CLU_035032_2_1_7"/>
<keyword evidence="7 8" id="KW-0472">Membrane</keyword>